<dbReference type="InterPro" id="IPR042099">
    <property type="entry name" value="ANL_N_sf"/>
</dbReference>
<dbReference type="PANTHER" id="PTHR43352">
    <property type="entry name" value="ACETYL-COA SYNTHETASE"/>
    <property type="match status" value="1"/>
</dbReference>
<name>A0A3N1UNN2_9BACT</name>
<sequence>MAKIPENYLPPKDMWPEYIVPEEFADTPMELNLADYLLDRHVREGRGDNLAIKFMDKQFTYAQLQQMVNKFGNALKAAGVEPQDRIGIRLVNSPQALVTIFAIEKIGAIPIPTSPLWSKEEVAFVVNNAEMKYFVVNAPLMGPVEEAKPDFEYGTKVIVIGGNPDEVKAQGNLVYEEMLEQGSPDLKPTMLKADDIGVILYTSGTTGMPKGCVHFIRPVIIESRLVNKYVYNLKPGDVLGGAAPVSFAAGFGTFTLIPFEGGACISLLPKFAPADMMDLIQKHKITVLTGLPTAYRALMKFPDFKKYDFSSVRLCTSGGDALGAETLEGWTKLTGQPIWEGLGGTEMLHLLTSNTLNPEPVPNSIGKPLPGVLVRVVDAEWKDCKPNEVGSMIIKGPSGTLYWKPYVDGERLLKSQQKGVKNGWNQMGDAVYMREDGNIFFVSREDDMIKSSGYRIGPAEVEEAILKHPAVADCGVVGVPDPEKGQVTKAFIVLKPGHEGGDAFFEELKEFLKQHIAVYKLPRLVEYVDSLPRTPTGKLLRRMLRK</sequence>
<dbReference type="Proteomes" id="UP000276223">
    <property type="component" value="Unassembled WGS sequence"/>
</dbReference>
<dbReference type="SUPFAM" id="SSF56801">
    <property type="entry name" value="Acetyl-CoA synthetase-like"/>
    <property type="match status" value="1"/>
</dbReference>
<accession>A0A3N1UNN2</accession>
<dbReference type="AlphaFoldDB" id="A0A3N1UNN2"/>
<evidence type="ECO:0000259" key="2">
    <source>
        <dbReference type="Pfam" id="PF00501"/>
    </source>
</evidence>
<gene>
    <name evidence="4" type="ORF">EDC27_2285</name>
</gene>
<reference evidence="4 5" key="1">
    <citation type="submission" date="2018-11" db="EMBL/GenBank/DDBJ databases">
        <title>Genomic Encyclopedia of Type Strains, Phase IV (KMG-IV): sequencing the most valuable type-strain genomes for metagenomic binning, comparative biology and taxonomic classification.</title>
        <authorList>
            <person name="Goeker M."/>
        </authorList>
    </citation>
    <scope>NUCLEOTIDE SEQUENCE [LARGE SCALE GENOMIC DNA]</scope>
    <source>
        <strain evidence="4 5">DSM 22027</strain>
    </source>
</reference>
<dbReference type="PANTHER" id="PTHR43352:SF1">
    <property type="entry name" value="ANTHRANILATE--COA LIGASE"/>
    <property type="match status" value="1"/>
</dbReference>
<dbReference type="EMBL" id="RJVA01000013">
    <property type="protein sequence ID" value="ROQ91009.1"/>
    <property type="molecule type" value="Genomic_DNA"/>
</dbReference>
<dbReference type="Pfam" id="PF00501">
    <property type="entry name" value="AMP-binding"/>
    <property type="match status" value="1"/>
</dbReference>
<organism evidence="4 5">
    <name type="scientific">Desulfosoma caldarium</name>
    <dbReference type="NCBI Taxonomy" id="610254"/>
    <lineage>
        <taxon>Bacteria</taxon>
        <taxon>Pseudomonadati</taxon>
        <taxon>Thermodesulfobacteriota</taxon>
        <taxon>Syntrophobacteria</taxon>
        <taxon>Syntrophobacterales</taxon>
        <taxon>Syntrophobacteraceae</taxon>
        <taxon>Desulfosoma</taxon>
    </lineage>
</organism>
<dbReference type="InterPro" id="IPR020845">
    <property type="entry name" value="AMP-binding_CS"/>
</dbReference>
<dbReference type="Pfam" id="PF13193">
    <property type="entry name" value="AMP-binding_C"/>
    <property type="match status" value="1"/>
</dbReference>
<proteinExistence type="predicted"/>
<dbReference type="GO" id="GO:0044550">
    <property type="term" value="P:secondary metabolite biosynthetic process"/>
    <property type="evidence" value="ECO:0007669"/>
    <property type="project" value="TreeGrafter"/>
</dbReference>
<evidence type="ECO:0000256" key="1">
    <source>
        <dbReference type="ARBA" id="ARBA00022598"/>
    </source>
</evidence>
<dbReference type="InterPro" id="IPR045851">
    <property type="entry name" value="AMP-bd_C_sf"/>
</dbReference>
<evidence type="ECO:0000313" key="5">
    <source>
        <dbReference type="Proteomes" id="UP000276223"/>
    </source>
</evidence>
<comment type="caution">
    <text evidence="4">The sequence shown here is derived from an EMBL/GenBank/DDBJ whole genome shotgun (WGS) entry which is preliminary data.</text>
</comment>
<feature type="domain" description="AMP-binding enzyme C-terminal" evidence="3">
    <location>
        <begin position="460"/>
        <end position="538"/>
    </location>
</feature>
<dbReference type="Gene3D" id="3.30.300.30">
    <property type="match status" value="1"/>
</dbReference>
<dbReference type="RefSeq" id="WP_123290735.1">
    <property type="nucleotide sequence ID" value="NZ_RJVA01000013.1"/>
</dbReference>
<dbReference type="InterPro" id="IPR025110">
    <property type="entry name" value="AMP-bd_C"/>
</dbReference>
<keyword evidence="5" id="KW-1185">Reference proteome</keyword>
<evidence type="ECO:0000259" key="3">
    <source>
        <dbReference type="Pfam" id="PF13193"/>
    </source>
</evidence>
<dbReference type="InterPro" id="IPR000873">
    <property type="entry name" value="AMP-dep_synth/lig_dom"/>
</dbReference>
<evidence type="ECO:0000313" key="4">
    <source>
        <dbReference type="EMBL" id="ROQ91009.1"/>
    </source>
</evidence>
<dbReference type="Gene3D" id="3.40.50.12780">
    <property type="entry name" value="N-terminal domain of ligase-like"/>
    <property type="match status" value="1"/>
</dbReference>
<protein>
    <submittedName>
        <fullName evidence="4">2-aminobenzoate-CoA ligase</fullName>
    </submittedName>
</protein>
<keyword evidence="1 4" id="KW-0436">Ligase</keyword>
<dbReference type="PROSITE" id="PS00455">
    <property type="entry name" value="AMP_BINDING"/>
    <property type="match status" value="1"/>
</dbReference>
<dbReference type="OrthoDB" id="9799237at2"/>
<feature type="domain" description="AMP-dependent synthetase/ligase" evidence="2">
    <location>
        <begin position="44"/>
        <end position="398"/>
    </location>
</feature>
<dbReference type="GO" id="GO:0016878">
    <property type="term" value="F:acid-thiol ligase activity"/>
    <property type="evidence" value="ECO:0007669"/>
    <property type="project" value="TreeGrafter"/>
</dbReference>